<gene>
    <name evidence="1" type="ORF">MAUB_39990</name>
</gene>
<reference evidence="1 2" key="1">
    <citation type="journal article" date="2019" name="Emerg. Microbes Infect.">
        <title>Comprehensive subspecies identification of 175 nontuberculous mycobacteria species based on 7547 genomic profiles.</title>
        <authorList>
            <person name="Matsumoto Y."/>
            <person name="Kinjo T."/>
            <person name="Motooka D."/>
            <person name="Nabeya D."/>
            <person name="Jung N."/>
            <person name="Uechi K."/>
            <person name="Horii T."/>
            <person name="Iida T."/>
            <person name="Fujita J."/>
            <person name="Nakamura S."/>
        </authorList>
    </citation>
    <scope>NUCLEOTIDE SEQUENCE [LARGE SCALE GENOMIC DNA]</scope>
    <source>
        <strain evidence="1 2">JCM 15296</strain>
    </source>
</reference>
<dbReference type="Proteomes" id="UP000465609">
    <property type="component" value="Chromosome"/>
</dbReference>
<dbReference type="EMBL" id="AP022577">
    <property type="protein sequence ID" value="BBX86126.1"/>
    <property type="molecule type" value="Genomic_DNA"/>
</dbReference>
<organism evidence="1 2">
    <name type="scientific">Mycolicibacterium aubagnense</name>
    <dbReference type="NCBI Taxonomy" id="319707"/>
    <lineage>
        <taxon>Bacteria</taxon>
        <taxon>Bacillati</taxon>
        <taxon>Actinomycetota</taxon>
        <taxon>Actinomycetes</taxon>
        <taxon>Mycobacteriales</taxon>
        <taxon>Mycobacteriaceae</taxon>
        <taxon>Mycolicibacterium</taxon>
    </lineage>
</organism>
<name>A0ABM7IHE4_9MYCO</name>
<sequence>MRCGRVGAQPTDSRAAWALFVNASYLQGFSHLDHWFTVWGGGCENCGSWNDRACQGAPEFAIYRNPSKI</sequence>
<keyword evidence="2" id="KW-1185">Reference proteome</keyword>
<evidence type="ECO:0000313" key="1">
    <source>
        <dbReference type="EMBL" id="BBX86126.1"/>
    </source>
</evidence>
<proteinExistence type="predicted"/>
<evidence type="ECO:0000313" key="2">
    <source>
        <dbReference type="Proteomes" id="UP000465609"/>
    </source>
</evidence>
<protein>
    <submittedName>
        <fullName evidence="1">Uncharacterized protein</fullName>
    </submittedName>
</protein>
<accession>A0ABM7IHE4</accession>